<dbReference type="HOGENOM" id="CLU_3237448_0_0_0"/>
<keyword evidence="2" id="KW-1185">Reference proteome</keyword>
<dbReference type="Proteomes" id="UP000002220">
    <property type="component" value="Chromosome"/>
</dbReference>
<dbReference type="AlphaFoldDB" id="D5STS4"/>
<dbReference type="EMBL" id="CP001744">
    <property type="protein sequence ID" value="ADG66909.1"/>
    <property type="molecule type" value="Genomic_DNA"/>
</dbReference>
<evidence type="ECO:0000313" key="2">
    <source>
        <dbReference type="Proteomes" id="UP000002220"/>
    </source>
</evidence>
<reference evidence="1 2" key="1">
    <citation type="journal article" date="2010" name="Stand. Genomic Sci.">
        <title>Complete genome sequence of Planctomyces limnophilus type strain (Mu 290).</title>
        <authorList>
            <person name="Labutti K."/>
            <person name="Sikorski J."/>
            <person name="Schneider S."/>
            <person name="Nolan M."/>
            <person name="Lucas S."/>
            <person name="Glavina Del Rio T."/>
            <person name="Tice H."/>
            <person name="Cheng J.F."/>
            <person name="Goodwin L."/>
            <person name="Pitluck S."/>
            <person name="Liolios K."/>
            <person name="Ivanova N."/>
            <person name="Mavromatis K."/>
            <person name="Mikhailova N."/>
            <person name="Pati A."/>
            <person name="Chen A."/>
            <person name="Palaniappan K."/>
            <person name="Land M."/>
            <person name="Hauser L."/>
            <person name="Chang Y.J."/>
            <person name="Jeffries C.D."/>
            <person name="Tindall B.J."/>
            <person name="Rohde M."/>
            <person name="Goker M."/>
            <person name="Woyke T."/>
            <person name="Bristow J."/>
            <person name="Eisen J.A."/>
            <person name="Markowitz V."/>
            <person name="Hugenholtz P."/>
            <person name="Kyrpides N.C."/>
            <person name="Klenk H.P."/>
            <person name="Lapidus A."/>
        </authorList>
    </citation>
    <scope>NUCLEOTIDE SEQUENCE [LARGE SCALE GENOMIC DNA]</scope>
    <source>
        <strain evidence="2">ATCC 43296 / DSM 3776 / IFAM 1008 / 290</strain>
    </source>
</reference>
<dbReference type="STRING" id="521674.Plim_1072"/>
<protein>
    <submittedName>
        <fullName evidence="1">Uncharacterized protein</fullName>
    </submittedName>
</protein>
<accession>D5STS4</accession>
<sequence length="43" mass="4806">MALANNLGAWEMEAVVSFCQRLHFRLTPGQGEYRIVPVARCGL</sequence>
<evidence type="ECO:0000313" key="1">
    <source>
        <dbReference type="EMBL" id="ADG66909.1"/>
    </source>
</evidence>
<dbReference type="KEGG" id="plm:Plim_1072"/>
<proteinExistence type="predicted"/>
<gene>
    <name evidence="1" type="ordered locus">Plim_1072</name>
</gene>
<organism evidence="1 2">
    <name type="scientific">Planctopirus limnophila (strain ATCC 43296 / DSM 3776 / IFAM 1008 / Mu 290)</name>
    <name type="common">Planctomyces limnophilus</name>
    <dbReference type="NCBI Taxonomy" id="521674"/>
    <lineage>
        <taxon>Bacteria</taxon>
        <taxon>Pseudomonadati</taxon>
        <taxon>Planctomycetota</taxon>
        <taxon>Planctomycetia</taxon>
        <taxon>Planctomycetales</taxon>
        <taxon>Planctomycetaceae</taxon>
        <taxon>Planctopirus</taxon>
    </lineage>
</organism>
<name>D5STS4_PLAL2</name>